<comment type="subunit">
    <text evidence="9">Component of the nuclear pore complex (NPC).</text>
</comment>
<evidence type="ECO:0000256" key="10">
    <source>
        <dbReference type="SAM" id="MobiDB-lite"/>
    </source>
</evidence>
<reference evidence="11 12" key="1">
    <citation type="submission" date="2014-06" db="EMBL/GenBank/DDBJ databases">
        <title>The Genome of the Aflatoxigenic Filamentous Fungus Aspergillus nomius.</title>
        <authorList>
            <person name="Moore M.G."/>
            <person name="Shannon B.M."/>
            <person name="Brian M.M."/>
        </authorList>
    </citation>
    <scope>NUCLEOTIDE SEQUENCE [LARGE SCALE GENOMIC DNA]</scope>
    <source>
        <strain evidence="11 12">NRRL 13137</strain>
    </source>
</reference>
<dbReference type="PANTHER" id="PTHR13373">
    <property type="entry name" value="FROUNT PROTEIN-RELATED"/>
    <property type="match status" value="1"/>
</dbReference>
<feature type="region of interest" description="Disordered" evidence="10">
    <location>
        <begin position="151"/>
        <end position="266"/>
    </location>
</feature>
<organism evidence="11 12">
    <name type="scientific">Aspergillus nomiae NRRL (strain ATCC 15546 / NRRL 13137 / CBS 260.88 / M93)</name>
    <dbReference type="NCBI Taxonomy" id="1509407"/>
    <lineage>
        <taxon>Eukaryota</taxon>
        <taxon>Fungi</taxon>
        <taxon>Dikarya</taxon>
        <taxon>Ascomycota</taxon>
        <taxon>Pezizomycotina</taxon>
        <taxon>Eurotiomycetes</taxon>
        <taxon>Eurotiomycetidae</taxon>
        <taxon>Eurotiales</taxon>
        <taxon>Aspergillaceae</taxon>
        <taxon>Aspergillus</taxon>
        <taxon>Aspergillus subgen. Circumdati</taxon>
    </lineage>
</organism>
<evidence type="ECO:0000256" key="7">
    <source>
        <dbReference type="ARBA" id="ARBA00023132"/>
    </source>
</evidence>
<evidence type="ECO:0000256" key="4">
    <source>
        <dbReference type="ARBA" id="ARBA00022816"/>
    </source>
</evidence>
<feature type="compositionally biased region" description="Basic and acidic residues" evidence="10">
    <location>
        <begin position="8"/>
        <end position="18"/>
    </location>
</feature>
<evidence type="ECO:0000313" key="11">
    <source>
        <dbReference type="EMBL" id="KNG90274.1"/>
    </source>
</evidence>
<feature type="compositionally biased region" description="Low complexity" evidence="10">
    <location>
        <begin position="88"/>
        <end position="99"/>
    </location>
</feature>
<dbReference type="GeneID" id="26803641"/>
<dbReference type="RefSeq" id="XP_015411197.1">
    <property type="nucleotide sequence ID" value="XM_015547094.1"/>
</dbReference>
<feature type="compositionally biased region" description="Polar residues" evidence="10">
    <location>
        <begin position="47"/>
        <end position="62"/>
    </location>
</feature>
<dbReference type="Proteomes" id="UP000037505">
    <property type="component" value="Unassembled WGS sequence"/>
</dbReference>
<accession>A0A0L1JEN0</accession>
<feature type="region of interest" description="Disordered" evidence="10">
    <location>
        <begin position="45"/>
        <end position="113"/>
    </location>
</feature>
<keyword evidence="6 9" id="KW-0811">Translocation</keyword>
<dbReference type="GO" id="GO:0045893">
    <property type="term" value="P:positive regulation of DNA-templated transcription"/>
    <property type="evidence" value="ECO:0007669"/>
    <property type="project" value="TreeGrafter"/>
</dbReference>
<evidence type="ECO:0000313" key="12">
    <source>
        <dbReference type="Proteomes" id="UP000037505"/>
    </source>
</evidence>
<dbReference type="PANTHER" id="PTHR13373:SF21">
    <property type="entry name" value="NUCLEAR PORE COMPLEX PROTEIN NUP85"/>
    <property type="match status" value="1"/>
</dbReference>
<keyword evidence="8 9" id="KW-0539">Nucleus</keyword>
<evidence type="ECO:0000256" key="2">
    <source>
        <dbReference type="ARBA" id="ARBA00005573"/>
    </source>
</evidence>
<comment type="function">
    <text evidence="9">Functions as a component of the nuclear pore complex (NPC).</text>
</comment>
<evidence type="ECO:0000256" key="9">
    <source>
        <dbReference type="RuleBase" id="RU365073"/>
    </source>
</evidence>
<dbReference type="GO" id="GO:0006406">
    <property type="term" value="P:mRNA export from nucleus"/>
    <property type="evidence" value="ECO:0007669"/>
    <property type="project" value="TreeGrafter"/>
</dbReference>
<feature type="compositionally biased region" description="Polar residues" evidence="10">
    <location>
        <begin position="151"/>
        <end position="171"/>
    </location>
</feature>
<evidence type="ECO:0000256" key="6">
    <source>
        <dbReference type="ARBA" id="ARBA00023010"/>
    </source>
</evidence>
<evidence type="ECO:0000256" key="5">
    <source>
        <dbReference type="ARBA" id="ARBA00022927"/>
    </source>
</evidence>
<feature type="region of interest" description="Disordered" evidence="10">
    <location>
        <begin position="1"/>
        <end position="26"/>
    </location>
</feature>
<dbReference type="STRING" id="1509407.A0A0L1JEN0"/>
<dbReference type="GO" id="GO:0031965">
    <property type="term" value="C:nuclear membrane"/>
    <property type="evidence" value="ECO:0007669"/>
    <property type="project" value="UniProtKB-UniRule"/>
</dbReference>
<evidence type="ECO:0000256" key="8">
    <source>
        <dbReference type="ARBA" id="ARBA00023242"/>
    </source>
</evidence>
<comment type="subcellular location">
    <subcellularLocation>
        <location evidence="1 9">Nucleus</location>
        <location evidence="1 9">Nuclear pore complex</location>
    </subcellularLocation>
</comment>
<dbReference type="AlphaFoldDB" id="A0A0L1JEN0"/>
<gene>
    <name evidence="11" type="ORF">ANOM_001837</name>
</gene>
<comment type="caution">
    <text evidence="11">The sequence shown here is derived from an EMBL/GenBank/DDBJ whole genome shotgun (WGS) entry which is preliminary data.</text>
</comment>
<dbReference type="EMBL" id="JNOM01000016">
    <property type="protein sequence ID" value="KNG90274.1"/>
    <property type="molecule type" value="Genomic_DNA"/>
</dbReference>
<dbReference type="GO" id="GO:0031080">
    <property type="term" value="C:nuclear pore outer ring"/>
    <property type="evidence" value="ECO:0007669"/>
    <property type="project" value="TreeGrafter"/>
</dbReference>
<evidence type="ECO:0000256" key="1">
    <source>
        <dbReference type="ARBA" id="ARBA00004567"/>
    </source>
</evidence>
<keyword evidence="4 9" id="KW-0509">mRNA transport</keyword>
<protein>
    <recommendedName>
        <fullName evidence="9">Nuclear pore complex protein Nup85</fullName>
    </recommendedName>
</protein>
<proteinExistence type="inferred from homology"/>
<comment type="similarity">
    <text evidence="2 9">Belongs to the nucleoporin Nup85 family.</text>
</comment>
<dbReference type="InterPro" id="IPR011502">
    <property type="entry name" value="Nucleoporin_Nup85"/>
</dbReference>
<keyword evidence="9" id="KW-0472">Membrane</keyword>
<dbReference type="GO" id="GO:0006606">
    <property type="term" value="P:protein import into nucleus"/>
    <property type="evidence" value="ECO:0007669"/>
    <property type="project" value="TreeGrafter"/>
</dbReference>
<evidence type="ECO:0000256" key="3">
    <source>
        <dbReference type="ARBA" id="ARBA00022448"/>
    </source>
</evidence>
<name>A0A0L1JEN0_ASPN3</name>
<keyword evidence="5 9" id="KW-0653">Protein transport</keyword>
<dbReference type="GO" id="GO:0017056">
    <property type="term" value="F:structural constituent of nuclear pore"/>
    <property type="evidence" value="ECO:0007669"/>
    <property type="project" value="TreeGrafter"/>
</dbReference>
<sequence length="1172" mass="127338">MTSQLVPRPERVDGRTGDAEEEELAGHFGVDNSLSVTRLLRSFRFESPSTPGKSRSLFSLSETPAGAPPSASNSFTPQGAPPSTVFGSSQMSSRSQFDSPGSLFTKSGNINPNDSIFGSSIASFDYPAPRGRKAAPAKSFAPSQSLFSVTNESRFGESTNFGPSNSFASSQMEEDVEDEEAVPEEEEADGDMDVGDTTGDDNRLSFLDSQFGKPVFPQSTSQDHRKPIYTNPSNAKRPKLDEKWANQSPLRKTKLSPKKDSPMPSIVRNFTSRSRIASVEEPSQVIINTEDEICRLYDEVRKAEYQDVDFQVMLSEVCSQLADDWELYAEHEGVSRISSTQVGPGDHAPGVIKASFLGSLLLQLHHPPLSSERSGSFPNPLGFAAPQSLMHAGSRTSAPIPIPKLLLDWLNKNYPQTAELRSLKDVEPSPTASSNFWEILKAAVLRGHIPEAADVLRVADFNYARSALEDGLPQTGYRGAQLQNIQKCVNRAVQILDSCPGTQHGDWDVRGAEWGMYRRRVLAAVTDLEEFAEGGEQQDSEPPVVGNRFQAINFGLKPSAAAGEFSFAQSARMAESRVPWTIYQNLRSLYRIILGDTSAIMNLAQDWVEATVSLTVWWDGEDDDESSAQNNGLGASTSIHFLRPRVSKPQSSSSNHEDAYLRRLDLAFNSATNAESDQGGFRVNSLSSIEVGLASVFEGNVDGVLELLQTWSLCVASAVAEVASAGGWLETATGAKPLTGLSENDLMVLSYGQDGKSQKGSVSKDDILSSYASGLFERGSIENGVRQGWELALEVLSRLNDHEKMQKSVSELLDKLPLDTAEQMDRAVLLCSELGLEKEGKRVSERFGDLTVSKTEEYGLALICYARAHNRRKVKSVVDLLISYSLVQSRAYPAHVNLDEQLYSLIREPKACLSAVAGVDEEAASILQFYFSGYATLRRYYETRDETIGLQEGQKPRFKPLARRRAAAQALVAVISSAADSIYGGLYDPGRDSAVQVDGLLALLGEALPFVEQPTPTLSVSQQSAILSAIEDLETVTPRVYAQCEECFRSTLIEYHSSKRAGADSASNDSSVLPPSPRALLKKSVSSLTASSTFSFIGSDMIESARNRSGSGSAGSSGVLVPRSGDDARSAYHERGWDWRAGLPEDAKGEDILRMLRLGLAKGLSFGALGSV</sequence>
<dbReference type="OrthoDB" id="5422384at2759"/>
<keyword evidence="7 9" id="KW-0906">Nuclear pore complex</keyword>
<keyword evidence="12" id="KW-1185">Reference proteome</keyword>
<feature type="compositionally biased region" description="Acidic residues" evidence="10">
    <location>
        <begin position="172"/>
        <end position="194"/>
    </location>
</feature>
<dbReference type="Pfam" id="PF07575">
    <property type="entry name" value="Nucleopor_Nup85"/>
    <property type="match status" value="1"/>
</dbReference>
<keyword evidence="3 9" id="KW-0813">Transport</keyword>
<feature type="compositionally biased region" description="Polar residues" evidence="10">
    <location>
        <begin position="102"/>
        <end position="113"/>
    </location>
</feature>